<feature type="binding site" evidence="7">
    <location>
        <position position="217"/>
    </location>
    <ligand>
        <name>Zn(2+)</name>
        <dbReference type="ChEBI" id="CHEBI:29105"/>
    </ligand>
</feature>
<feature type="active site" description="Proton donor/acceptor" evidence="6">
    <location>
        <position position="279"/>
    </location>
</feature>
<evidence type="ECO:0000256" key="5">
    <source>
        <dbReference type="PIRNR" id="PIRNR038994"/>
    </source>
</evidence>
<comment type="caution">
    <text evidence="9">The sequence shown here is derived from an EMBL/GenBank/DDBJ whole genome shotgun (WGS) entry which is preliminary data.</text>
</comment>
<accession>A0AA41FG39</accession>
<sequence>MSVHFVNAALIYPDRIEQGFVTVEGHKIQAAGTGFPQVNRGDQVFDLRGKYLSPGFVEIHSHGAGGCDFMDGTAEAVITAARTHLQHGTTTLFPTTLAARREEIFNSIDGLRSARHIMTDGPELPGLHMEGPYLNPKQKGAIDERYIRNPRREEYEEFIFYGEGAISRWTLAPELPGAMEFARCLIDHGIVPSMGHTDAEYSKVLEAYHNGISHVTHLYSAMSGMVRKGGFRYPGLIESAFCIDDLTVEVIADGCHLPAEILEMVYRIKGPGKMALTCDSMRCAGQNVKESVLGSLKNGQRVIIEDDVAKMPDRMAFAGSIATDDRLVRVMYRQARVPLWDCVRMMSLTPAAIMGIGDQVGSIMPGKTANLICFDEDIRISAAMVRGNVVYGSFESGK</sequence>
<dbReference type="EC" id="3.5.1.25" evidence="9"/>
<dbReference type="InterPro" id="IPR006680">
    <property type="entry name" value="Amidohydro-rel"/>
</dbReference>
<comment type="cofactor">
    <cofactor evidence="7">
        <name>a divalent metal cation</name>
        <dbReference type="ChEBI" id="CHEBI:60240"/>
    </cofactor>
    <text evidence="7">Binds 1 divalent metal cation per subunit.</text>
</comment>
<evidence type="ECO:0000256" key="2">
    <source>
        <dbReference type="ARBA" id="ARBA00022723"/>
    </source>
</evidence>
<evidence type="ECO:0000256" key="7">
    <source>
        <dbReference type="PIRSR" id="PIRSR038994-3"/>
    </source>
</evidence>
<proteinExistence type="inferred from homology"/>
<dbReference type="SUPFAM" id="SSF51556">
    <property type="entry name" value="Metallo-dependent hydrolases"/>
    <property type="match status" value="1"/>
</dbReference>
<protein>
    <submittedName>
        <fullName evidence="9">N-acetylglucosamine-6-phosphate deacetylase</fullName>
        <ecNumber evidence="9">3.5.1.25</ecNumber>
    </submittedName>
</protein>
<dbReference type="GO" id="GO:0006046">
    <property type="term" value="P:N-acetylglucosamine catabolic process"/>
    <property type="evidence" value="ECO:0007669"/>
    <property type="project" value="TreeGrafter"/>
</dbReference>
<evidence type="ECO:0000313" key="10">
    <source>
        <dbReference type="Proteomes" id="UP000708338"/>
    </source>
</evidence>
<dbReference type="PIRSF" id="PIRSF038994">
    <property type="entry name" value="NagA"/>
    <property type="match status" value="1"/>
</dbReference>
<evidence type="ECO:0000256" key="1">
    <source>
        <dbReference type="ARBA" id="ARBA00010716"/>
    </source>
</evidence>
<comment type="similarity">
    <text evidence="1 5">Belongs to the metallo-dependent hydrolases superfamily. NagA family.</text>
</comment>
<dbReference type="Gene3D" id="2.30.40.10">
    <property type="entry name" value="Urease, subunit C, domain 1"/>
    <property type="match status" value="1"/>
</dbReference>
<reference evidence="9" key="1">
    <citation type="journal article" date="2021" name="Gut Microbes">
        <title>A synthetic consortium of 100 gut commensals modulates the composition and function in a colon model of the microbiome of elderly subjects.</title>
        <authorList>
            <person name="Perez M."/>
            <person name="Ntemiri A."/>
            <person name="Tan H."/>
            <person name="Harris H.M.B."/>
            <person name="Roager H.M."/>
            <person name="Ribiere C."/>
            <person name="O'Toole P.W."/>
        </authorList>
    </citation>
    <scope>NUCLEOTIDE SEQUENCE</scope>
    <source>
        <strain evidence="9">MCC335</strain>
    </source>
</reference>
<dbReference type="PANTHER" id="PTHR11113">
    <property type="entry name" value="N-ACETYLGLUCOSAMINE-6-PHOSPHATE DEACETYLASE"/>
    <property type="match status" value="1"/>
</dbReference>
<dbReference type="GO" id="GO:0046872">
    <property type="term" value="F:metal ion binding"/>
    <property type="evidence" value="ECO:0007669"/>
    <property type="project" value="UniProtKB-KW"/>
</dbReference>
<keyword evidence="4 5" id="KW-0119">Carbohydrate metabolism</keyword>
<dbReference type="GO" id="GO:0008448">
    <property type="term" value="F:N-acetylglucosamine-6-phosphate deacetylase activity"/>
    <property type="evidence" value="ECO:0007669"/>
    <property type="project" value="UniProtKB-EC"/>
</dbReference>
<dbReference type="PANTHER" id="PTHR11113:SF14">
    <property type="entry name" value="N-ACETYLGLUCOSAMINE-6-PHOSPHATE DEACETYLASE"/>
    <property type="match status" value="1"/>
</dbReference>
<organism evidence="9 10">
    <name type="scientific">Enterocloster citroniae</name>
    <dbReference type="NCBI Taxonomy" id="358743"/>
    <lineage>
        <taxon>Bacteria</taxon>
        <taxon>Bacillati</taxon>
        <taxon>Bacillota</taxon>
        <taxon>Clostridia</taxon>
        <taxon>Lachnospirales</taxon>
        <taxon>Lachnospiraceae</taxon>
        <taxon>Enterocloster</taxon>
    </lineage>
</organism>
<dbReference type="SUPFAM" id="SSF51338">
    <property type="entry name" value="Composite domain of metallo-dependent hydrolases"/>
    <property type="match status" value="1"/>
</dbReference>
<feature type="binding site" evidence="7">
    <location>
        <position position="130"/>
    </location>
    <ligand>
        <name>Zn(2+)</name>
        <dbReference type="ChEBI" id="CHEBI:29105"/>
    </ligand>
</feature>
<feature type="binding site" evidence="7">
    <location>
        <position position="196"/>
    </location>
    <ligand>
        <name>Zn(2+)</name>
        <dbReference type="ChEBI" id="CHEBI:29105"/>
    </ligand>
</feature>
<dbReference type="CDD" id="cd00854">
    <property type="entry name" value="NagA"/>
    <property type="match status" value="1"/>
</dbReference>
<dbReference type="Proteomes" id="UP000708338">
    <property type="component" value="Unassembled WGS sequence"/>
</dbReference>
<evidence type="ECO:0000313" key="9">
    <source>
        <dbReference type="EMBL" id="MBT9810961.1"/>
    </source>
</evidence>
<evidence type="ECO:0000256" key="4">
    <source>
        <dbReference type="ARBA" id="ARBA00023277"/>
    </source>
</evidence>
<dbReference type="Pfam" id="PF01979">
    <property type="entry name" value="Amidohydro_1"/>
    <property type="match status" value="1"/>
</dbReference>
<evidence type="ECO:0000256" key="6">
    <source>
        <dbReference type="PIRSR" id="PIRSR038994-1"/>
    </source>
</evidence>
<dbReference type="EMBL" id="WQPS01000017">
    <property type="protein sequence ID" value="MBT9810961.1"/>
    <property type="molecule type" value="Genomic_DNA"/>
</dbReference>
<dbReference type="InterPro" id="IPR032466">
    <property type="entry name" value="Metal_Hydrolase"/>
</dbReference>
<dbReference type="Gene3D" id="3.20.20.140">
    <property type="entry name" value="Metal-dependent hydrolases"/>
    <property type="match status" value="1"/>
</dbReference>
<keyword evidence="3 5" id="KW-0378">Hydrolase</keyword>
<gene>
    <name evidence="9" type="primary">nagA</name>
    <name evidence="9" type="ORF">GPL26_15140</name>
</gene>
<evidence type="ECO:0000259" key="8">
    <source>
        <dbReference type="Pfam" id="PF01979"/>
    </source>
</evidence>
<dbReference type="InterPro" id="IPR011059">
    <property type="entry name" value="Metal-dep_hydrolase_composite"/>
</dbReference>
<dbReference type="AlphaFoldDB" id="A0AA41FG39"/>
<dbReference type="InterPro" id="IPR003764">
    <property type="entry name" value="GlcNAc_6-P_deAcase"/>
</dbReference>
<dbReference type="NCBIfam" id="TIGR00221">
    <property type="entry name" value="nagA"/>
    <property type="match status" value="1"/>
</dbReference>
<feature type="domain" description="Amidohydrolase-related" evidence="8">
    <location>
        <begin position="51"/>
        <end position="389"/>
    </location>
</feature>
<name>A0AA41FG39_9FIRM</name>
<dbReference type="RefSeq" id="WP_117451774.1">
    <property type="nucleotide sequence ID" value="NZ_CABJDD010000015.1"/>
</dbReference>
<evidence type="ECO:0000256" key="3">
    <source>
        <dbReference type="ARBA" id="ARBA00022801"/>
    </source>
</evidence>
<keyword evidence="2 7" id="KW-0479">Metal-binding</keyword>